<keyword evidence="1" id="KW-0472">Membrane</keyword>
<accession>A0A6M4MF74</accession>
<evidence type="ECO:0000313" key="3">
    <source>
        <dbReference type="Proteomes" id="UP000219285"/>
    </source>
</evidence>
<gene>
    <name evidence="2" type="ORF">CA267_010965</name>
</gene>
<dbReference type="GO" id="GO:0005886">
    <property type="term" value="C:plasma membrane"/>
    <property type="evidence" value="ECO:0007669"/>
    <property type="project" value="TreeGrafter"/>
</dbReference>
<feature type="transmembrane region" description="Helical" evidence="1">
    <location>
        <begin position="23"/>
        <end position="41"/>
    </location>
</feature>
<dbReference type="AlphaFoldDB" id="A0A6M4MF74"/>
<dbReference type="RefSeq" id="WP_075607441.1">
    <property type="nucleotide sequence ID" value="NZ_CP052766.1"/>
</dbReference>
<keyword evidence="1" id="KW-1133">Transmembrane helix</keyword>
<proteinExistence type="predicted"/>
<keyword evidence="3" id="KW-1185">Reference proteome</keyword>
<dbReference type="OrthoDB" id="9812349at2"/>
<keyword evidence="1" id="KW-0812">Transmembrane</keyword>
<protein>
    <submittedName>
        <fullName evidence="2">DUF805 domain-containing protein</fullName>
    </submittedName>
</protein>
<evidence type="ECO:0000256" key="1">
    <source>
        <dbReference type="SAM" id="Phobius"/>
    </source>
</evidence>
<reference evidence="3" key="1">
    <citation type="submission" date="2014-12" db="EMBL/GenBank/DDBJ databases">
        <title>Complete genome sequence of a multi-drug resistant Klebsiella pneumoniae.</title>
        <authorList>
            <person name="Hua X."/>
            <person name="Chen Q."/>
            <person name="Li X."/>
            <person name="Feng Y."/>
            <person name="Ruan Z."/>
            <person name="Yu Y."/>
        </authorList>
    </citation>
    <scope>NUCLEOTIDE SEQUENCE [LARGE SCALE GENOMIC DNA]</scope>
    <source>
        <strain evidence="3">5.12</strain>
    </source>
</reference>
<feature type="transmembrane region" description="Helical" evidence="1">
    <location>
        <begin position="53"/>
        <end position="73"/>
    </location>
</feature>
<dbReference type="KEGG" id="apel:CA267_010965"/>
<dbReference type="Pfam" id="PF05656">
    <property type="entry name" value="DUF805"/>
    <property type="match status" value="1"/>
</dbReference>
<evidence type="ECO:0000313" key="2">
    <source>
        <dbReference type="EMBL" id="QJR81265.1"/>
    </source>
</evidence>
<feature type="transmembrane region" description="Helical" evidence="1">
    <location>
        <begin position="85"/>
        <end position="105"/>
    </location>
</feature>
<dbReference type="PANTHER" id="PTHR34980:SF2">
    <property type="entry name" value="INNER MEMBRANE PROTEIN YHAH-RELATED"/>
    <property type="match status" value="1"/>
</dbReference>
<sequence>MNWYLLALSKYAVVSGRSRRKEYWMFVLINLLINVVLMLVDRMTNLYSESWEVGLLSGVYSLFVLIPSVTLMIRRLHDSGRSGWWFLLVLLPVIGTIMLFIFAILDSSPGANEYGPNPKEFV</sequence>
<dbReference type="PANTHER" id="PTHR34980">
    <property type="entry name" value="INNER MEMBRANE PROTEIN-RELATED-RELATED"/>
    <property type="match status" value="1"/>
</dbReference>
<dbReference type="EMBL" id="CP052766">
    <property type="protein sequence ID" value="QJR81265.1"/>
    <property type="molecule type" value="Genomic_DNA"/>
</dbReference>
<dbReference type="InterPro" id="IPR008523">
    <property type="entry name" value="DUF805"/>
</dbReference>
<dbReference type="Proteomes" id="UP000219285">
    <property type="component" value="Chromosome"/>
</dbReference>
<name>A0A6M4MF74_9ALTE</name>
<reference evidence="2 3" key="2">
    <citation type="submission" date="2020-04" db="EMBL/GenBank/DDBJ databases">
        <title>Complete genome sequence of Alteromonas pelagimontana 5.12T.</title>
        <authorList>
            <person name="Sinha R.K."/>
            <person name="Krishnan K.P."/>
            <person name="Kurian J.P."/>
        </authorList>
    </citation>
    <scope>NUCLEOTIDE SEQUENCE [LARGE SCALE GENOMIC DNA]</scope>
    <source>
        <strain evidence="2 3">5.12</strain>
    </source>
</reference>
<organism evidence="2 3">
    <name type="scientific">Alteromonas pelagimontana</name>
    <dbReference type="NCBI Taxonomy" id="1858656"/>
    <lineage>
        <taxon>Bacteria</taxon>
        <taxon>Pseudomonadati</taxon>
        <taxon>Pseudomonadota</taxon>
        <taxon>Gammaproteobacteria</taxon>
        <taxon>Alteromonadales</taxon>
        <taxon>Alteromonadaceae</taxon>
        <taxon>Alteromonas/Salinimonas group</taxon>
        <taxon>Alteromonas</taxon>
    </lineage>
</organism>